<sequence length="81" mass="8951">MKYIKMIITLTLVFISSIAFADLRLPTQADCDPESWTIDPAVDYSACPAVESIIPPDDSDPMPKDERQLQLLGEAPKGNEN</sequence>
<keyword evidence="3" id="KW-1185">Reference proteome</keyword>
<reference evidence="2 3" key="1">
    <citation type="submission" date="2010-01" db="EMBL/GenBank/DDBJ databases">
        <authorList>
            <person name="Muzny D."/>
            <person name="Qin X."/>
            <person name="Deng J."/>
            <person name="Jiang H."/>
            <person name="Liu Y."/>
            <person name="Qu J."/>
            <person name="Song X.-Z."/>
            <person name="Zhang L."/>
            <person name="Thornton R."/>
            <person name="Coyle M."/>
            <person name="Francisco L."/>
            <person name="Jackson L."/>
            <person name="Javaid M."/>
            <person name="Korchina V."/>
            <person name="Kovar C."/>
            <person name="Mata R."/>
            <person name="Mathew T."/>
            <person name="Ngo R."/>
            <person name="Nguyen L."/>
            <person name="Nguyen N."/>
            <person name="Okwuonu G."/>
            <person name="Ongeri F."/>
            <person name="Pham C."/>
            <person name="Simmons D."/>
            <person name="Wilczek-Boney K."/>
            <person name="Hale W."/>
            <person name="Jakkamsetti A."/>
            <person name="Pham P."/>
            <person name="Ruth R."/>
            <person name="San Lucas F."/>
            <person name="Warren J."/>
            <person name="Zhang J."/>
            <person name="Zhao Z."/>
            <person name="Zhou C."/>
            <person name="Zhu D."/>
            <person name="Lee S."/>
            <person name="Bess C."/>
            <person name="Blankenburg K."/>
            <person name="Forbes L."/>
            <person name="Fu Q."/>
            <person name="Gubbala S."/>
            <person name="Hirani K."/>
            <person name="Jayaseelan J.C."/>
            <person name="Lara F."/>
            <person name="Munidasa M."/>
            <person name="Palculict T."/>
            <person name="Patil S."/>
            <person name="Pu L.-L."/>
            <person name="Saada N."/>
            <person name="Tang L."/>
            <person name="Weissenberger G."/>
            <person name="Zhu Y."/>
            <person name="Hemphill L."/>
            <person name="Shang Y."/>
            <person name="Youmans B."/>
            <person name="Ayvaz T."/>
            <person name="Ross M."/>
            <person name="Santibanez J."/>
            <person name="Aqrawi P."/>
            <person name="Gross S."/>
            <person name="Joshi V."/>
            <person name="Fowler G."/>
            <person name="Nazareth L."/>
            <person name="Reid J."/>
            <person name="Worley K."/>
            <person name="Petrosino J."/>
            <person name="Highlander S."/>
            <person name="Gibbs R."/>
        </authorList>
    </citation>
    <scope>NUCLEOTIDE SEQUENCE [LARGE SCALE GENOMIC DNA]</scope>
    <source>
        <strain evidence="2 3">DSM 4582</strain>
    </source>
</reference>
<dbReference type="HOGENOM" id="CLU_2571926_0_0_6"/>
<comment type="caution">
    <text evidence="2">The sequence shown here is derived from an EMBL/GenBank/DDBJ whole genome shotgun (WGS) entry which is preliminary data.</text>
</comment>
<dbReference type="Proteomes" id="UP000005723">
    <property type="component" value="Unassembled WGS sequence"/>
</dbReference>
<dbReference type="EMBL" id="ADBY01000056">
    <property type="protein sequence ID" value="EFE94167.1"/>
    <property type="molecule type" value="Genomic_DNA"/>
</dbReference>
<accession>D4E7W2</accession>
<evidence type="ECO:0000313" key="3">
    <source>
        <dbReference type="Proteomes" id="UP000005723"/>
    </source>
</evidence>
<dbReference type="RefSeq" id="WP_004964460.1">
    <property type="nucleotide sequence ID" value="NZ_GG753567.1"/>
</dbReference>
<feature type="signal peptide" evidence="1">
    <location>
        <begin position="1"/>
        <end position="21"/>
    </location>
</feature>
<gene>
    <name evidence="2" type="ORF">HMPREF0758_4262</name>
</gene>
<evidence type="ECO:0000313" key="2">
    <source>
        <dbReference type="EMBL" id="EFE94167.1"/>
    </source>
</evidence>
<proteinExistence type="predicted"/>
<evidence type="ECO:0000256" key="1">
    <source>
        <dbReference type="SAM" id="SignalP"/>
    </source>
</evidence>
<organism evidence="2 3">
    <name type="scientific">Serratia odorifera DSM 4582</name>
    <dbReference type="NCBI Taxonomy" id="667129"/>
    <lineage>
        <taxon>Bacteria</taxon>
        <taxon>Pseudomonadati</taxon>
        <taxon>Pseudomonadota</taxon>
        <taxon>Gammaproteobacteria</taxon>
        <taxon>Enterobacterales</taxon>
        <taxon>Yersiniaceae</taxon>
        <taxon>Serratia</taxon>
    </lineage>
</organism>
<feature type="chain" id="PRO_5003056066" evidence="1">
    <location>
        <begin position="22"/>
        <end position="81"/>
    </location>
</feature>
<keyword evidence="1" id="KW-0732">Signal</keyword>
<protein>
    <submittedName>
        <fullName evidence="2">Uncharacterized protein</fullName>
    </submittedName>
</protein>
<name>D4E7W2_SEROD</name>
<dbReference type="AlphaFoldDB" id="D4E7W2"/>